<dbReference type="Pfam" id="PF03466">
    <property type="entry name" value="LysR_substrate"/>
    <property type="match status" value="1"/>
</dbReference>
<dbReference type="InterPro" id="IPR000847">
    <property type="entry name" value="LysR_HTH_N"/>
</dbReference>
<sequence length="302" mass="33024">MNFAQVRAFHLVAREGGVARAATVLGVSQPTISQHLKSLEAHYGVRLFERRGRTLRLTASGRDLFSVTERLMIAAEDVETALRRPAALTGGRLRLAADSTALAVELLRRFRARHAAVELSLGVASIGAILEEVQNGSADLGVAVDPPAGDALGVEPLRRERLWVTAARGHRFERLAQVAVADLAGETLIMREQGSRTHAMIAQAMEAEAVQPRGVLEINERSAIREAVATGMGVAFFVPSECPPDPRLSHTPLAGRRTRLEFQEYLIYRRERRRQPLIAAFRDVAARLAAEMTTTDAGQRQS</sequence>
<proteinExistence type="inferred from homology"/>
<dbReference type="GO" id="GO:0003677">
    <property type="term" value="F:DNA binding"/>
    <property type="evidence" value="ECO:0007669"/>
    <property type="project" value="UniProtKB-KW"/>
</dbReference>
<dbReference type="Gene3D" id="1.10.10.10">
    <property type="entry name" value="Winged helix-like DNA-binding domain superfamily/Winged helix DNA-binding domain"/>
    <property type="match status" value="1"/>
</dbReference>
<dbReference type="STRING" id="89524.SAMN05444370_10870"/>
<dbReference type="PROSITE" id="PS50931">
    <property type="entry name" value="HTH_LYSR"/>
    <property type="match status" value="1"/>
</dbReference>
<evidence type="ECO:0000313" key="6">
    <source>
        <dbReference type="EMBL" id="SEA64621.1"/>
    </source>
</evidence>
<name>A0A1H4CW37_9RHOB</name>
<dbReference type="AlphaFoldDB" id="A0A1H4CW37"/>
<dbReference type="FunFam" id="1.10.10.10:FF:000001">
    <property type="entry name" value="LysR family transcriptional regulator"/>
    <property type="match status" value="1"/>
</dbReference>
<keyword evidence="4" id="KW-0804">Transcription</keyword>
<dbReference type="PRINTS" id="PR00039">
    <property type="entry name" value="HTHLYSR"/>
</dbReference>
<keyword evidence="3 6" id="KW-0238">DNA-binding</keyword>
<dbReference type="PANTHER" id="PTHR30346">
    <property type="entry name" value="TRANSCRIPTIONAL DUAL REGULATOR HCAR-RELATED"/>
    <property type="match status" value="1"/>
</dbReference>
<dbReference type="SUPFAM" id="SSF46785">
    <property type="entry name" value="Winged helix' DNA-binding domain"/>
    <property type="match status" value="1"/>
</dbReference>
<evidence type="ECO:0000256" key="1">
    <source>
        <dbReference type="ARBA" id="ARBA00009437"/>
    </source>
</evidence>
<dbReference type="RefSeq" id="WP_093254244.1">
    <property type="nucleotide sequence ID" value="NZ_FNQM01000008.1"/>
</dbReference>
<evidence type="ECO:0000256" key="3">
    <source>
        <dbReference type="ARBA" id="ARBA00023125"/>
    </source>
</evidence>
<dbReference type="PANTHER" id="PTHR30346:SF28">
    <property type="entry name" value="HTH-TYPE TRANSCRIPTIONAL REGULATOR CYNR"/>
    <property type="match status" value="1"/>
</dbReference>
<dbReference type="InterPro" id="IPR005119">
    <property type="entry name" value="LysR_subst-bd"/>
</dbReference>
<organism evidence="6 7">
    <name type="scientific">Rubrimonas cliftonensis</name>
    <dbReference type="NCBI Taxonomy" id="89524"/>
    <lineage>
        <taxon>Bacteria</taxon>
        <taxon>Pseudomonadati</taxon>
        <taxon>Pseudomonadota</taxon>
        <taxon>Alphaproteobacteria</taxon>
        <taxon>Rhodobacterales</taxon>
        <taxon>Paracoccaceae</taxon>
        <taxon>Rubrimonas</taxon>
    </lineage>
</organism>
<dbReference type="CDD" id="cd05466">
    <property type="entry name" value="PBP2_LTTR_substrate"/>
    <property type="match status" value="1"/>
</dbReference>
<protein>
    <submittedName>
        <fullName evidence="6">DNA-binding transcriptional regulator, LysR family</fullName>
    </submittedName>
</protein>
<evidence type="ECO:0000313" key="7">
    <source>
        <dbReference type="Proteomes" id="UP000198703"/>
    </source>
</evidence>
<dbReference type="GO" id="GO:0003700">
    <property type="term" value="F:DNA-binding transcription factor activity"/>
    <property type="evidence" value="ECO:0007669"/>
    <property type="project" value="InterPro"/>
</dbReference>
<accession>A0A1H4CW37</accession>
<keyword evidence="7" id="KW-1185">Reference proteome</keyword>
<dbReference type="InterPro" id="IPR036388">
    <property type="entry name" value="WH-like_DNA-bd_sf"/>
</dbReference>
<feature type="domain" description="HTH lysR-type" evidence="5">
    <location>
        <begin position="1"/>
        <end position="58"/>
    </location>
</feature>
<reference evidence="6 7" key="1">
    <citation type="submission" date="2016-10" db="EMBL/GenBank/DDBJ databases">
        <authorList>
            <person name="de Groot N.N."/>
        </authorList>
    </citation>
    <scope>NUCLEOTIDE SEQUENCE [LARGE SCALE GENOMIC DNA]</scope>
    <source>
        <strain evidence="6 7">DSM 15345</strain>
    </source>
</reference>
<dbReference type="EMBL" id="FNQM01000008">
    <property type="protein sequence ID" value="SEA64621.1"/>
    <property type="molecule type" value="Genomic_DNA"/>
</dbReference>
<dbReference type="Gene3D" id="3.40.190.290">
    <property type="match status" value="1"/>
</dbReference>
<dbReference type="Pfam" id="PF00126">
    <property type="entry name" value="HTH_1"/>
    <property type="match status" value="1"/>
</dbReference>
<dbReference type="OrthoDB" id="9815174at2"/>
<dbReference type="SUPFAM" id="SSF53850">
    <property type="entry name" value="Periplasmic binding protein-like II"/>
    <property type="match status" value="1"/>
</dbReference>
<comment type="similarity">
    <text evidence="1">Belongs to the LysR transcriptional regulatory family.</text>
</comment>
<evidence type="ECO:0000256" key="4">
    <source>
        <dbReference type="ARBA" id="ARBA00023163"/>
    </source>
</evidence>
<dbReference type="Proteomes" id="UP000198703">
    <property type="component" value="Unassembled WGS sequence"/>
</dbReference>
<evidence type="ECO:0000256" key="2">
    <source>
        <dbReference type="ARBA" id="ARBA00023015"/>
    </source>
</evidence>
<evidence type="ECO:0000259" key="5">
    <source>
        <dbReference type="PROSITE" id="PS50931"/>
    </source>
</evidence>
<gene>
    <name evidence="6" type="ORF">SAMN05444370_10870</name>
</gene>
<dbReference type="InterPro" id="IPR036390">
    <property type="entry name" value="WH_DNA-bd_sf"/>
</dbReference>
<dbReference type="GO" id="GO:0032993">
    <property type="term" value="C:protein-DNA complex"/>
    <property type="evidence" value="ECO:0007669"/>
    <property type="project" value="TreeGrafter"/>
</dbReference>
<keyword evidence="2" id="KW-0805">Transcription regulation</keyword>